<dbReference type="Gene3D" id="3.40.50.20">
    <property type="match status" value="1"/>
</dbReference>
<dbReference type="Pfam" id="PF07478">
    <property type="entry name" value="Dala_Dala_lig_C"/>
    <property type="match status" value="1"/>
</dbReference>
<dbReference type="InterPro" id="IPR013815">
    <property type="entry name" value="ATP_grasp_subdomain_1"/>
</dbReference>
<evidence type="ECO:0000256" key="1">
    <source>
        <dbReference type="ARBA" id="ARBA00001936"/>
    </source>
</evidence>
<dbReference type="Pfam" id="PF01820">
    <property type="entry name" value="Dala_Dala_lig_N"/>
    <property type="match status" value="1"/>
</dbReference>
<dbReference type="PANTHER" id="PTHR23132">
    <property type="entry name" value="D-ALANINE--D-ALANINE LIGASE"/>
    <property type="match status" value="1"/>
</dbReference>
<evidence type="ECO:0000256" key="13">
    <source>
        <dbReference type="PIRSR" id="PIRSR039102-1"/>
    </source>
</evidence>
<feature type="active site" evidence="13">
    <location>
        <position position="15"/>
    </location>
</feature>
<keyword evidence="7 14" id="KW-0460">Magnesium</keyword>
<dbReference type="RefSeq" id="WP_044906742.1">
    <property type="nucleotide sequence ID" value="NZ_JQIF01000078.1"/>
</dbReference>
<keyword evidence="5 15" id="KW-0547">Nucleotide-binding</keyword>
<evidence type="ECO:0000256" key="9">
    <source>
        <dbReference type="ARBA" id="ARBA00022984"/>
    </source>
</evidence>
<comment type="cofactor">
    <cofactor evidence="1">
        <name>Mn(2+)</name>
        <dbReference type="ChEBI" id="CHEBI:29035"/>
    </cofactor>
</comment>
<evidence type="ECO:0000313" key="18">
    <source>
        <dbReference type="Proteomes" id="UP000030008"/>
    </source>
</evidence>
<feature type="active site" evidence="13">
    <location>
        <position position="190"/>
    </location>
</feature>
<dbReference type="GO" id="GO:0008360">
    <property type="term" value="P:regulation of cell shape"/>
    <property type="evidence" value="ECO:0007669"/>
    <property type="project" value="UniProtKB-KW"/>
</dbReference>
<keyword evidence="12" id="KW-0963">Cytoplasm</keyword>
<dbReference type="InterPro" id="IPR005905">
    <property type="entry name" value="D_ala_D_ala"/>
</dbReference>
<keyword evidence="6 15" id="KW-0067">ATP-binding</keyword>
<evidence type="ECO:0000256" key="6">
    <source>
        <dbReference type="ARBA" id="ARBA00022840"/>
    </source>
</evidence>
<keyword evidence="9 12" id="KW-0573">Peptidoglycan synthesis</keyword>
<organism evidence="17 18">
    <name type="scientific">Clostridium innocuum</name>
    <dbReference type="NCBI Taxonomy" id="1522"/>
    <lineage>
        <taxon>Bacteria</taxon>
        <taxon>Bacillati</taxon>
        <taxon>Bacillota</taxon>
        <taxon>Clostridia</taxon>
        <taxon>Eubacteriales</taxon>
        <taxon>Clostridiaceae</taxon>
        <taxon>Clostridium</taxon>
    </lineage>
</organism>
<feature type="domain" description="ATP-grasp" evidence="16">
    <location>
        <begin position="144"/>
        <end position="352"/>
    </location>
</feature>
<keyword evidence="11 12" id="KW-0961">Cell wall biogenesis/degradation</keyword>
<dbReference type="Proteomes" id="UP000030008">
    <property type="component" value="Unassembled WGS sequence"/>
</dbReference>
<dbReference type="SUPFAM" id="SSF56059">
    <property type="entry name" value="Glutathione synthetase ATP-binding domain-like"/>
    <property type="match status" value="1"/>
</dbReference>
<comment type="pathway">
    <text evidence="12">Cell wall biogenesis; peptidoglycan biosynthesis.</text>
</comment>
<keyword evidence="10 14" id="KW-0464">Manganese</keyword>
<dbReference type="NCBIfam" id="NF002528">
    <property type="entry name" value="PRK01966.1-4"/>
    <property type="match status" value="1"/>
</dbReference>
<dbReference type="PANTHER" id="PTHR23132:SF25">
    <property type="entry name" value="D-ALANINE--D-ALANINE LIGASE A"/>
    <property type="match status" value="1"/>
</dbReference>
<feature type="binding site" evidence="14">
    <location>
        <position position="309"/>
    </location>
    <ligand>
        <name>Mg(2+)</name>
        <dbReference type="ChEBI" id="CHEBI:18420"/>
        <label>1</label>
    </ligand>
</feature>
<accession>A0A099I3F5</accession>
<dbReference type="GO" id="GO:0009252">
    <property type="term" value="P:peptidoglycan biosynthetic process"/>
    <property type="evidence" value="ECO:0007669"/>
    <property type="project" value="UniProtKB-UniRule"/>
</dbReference>
<comment type="catalytic activity">
    <reaction evidence="12">
        <text>2 D-alanine + ATP = D-alanyl-D-alanine + ADP + phosphate + H(+)</text>
        <dbReference type="Rhea" id="RHEA:11224"/>
        <dbReference type="ChEBI" id="CHEBI:15378"/>
        <dbReference type="ChEBI" id="CHEBI:30616"/>
        <dbReference type="ChEBI" id="CHEBI:43474"/>
        <dbReference type="ChEBI" id="CHEBI:57416"/>
        <dbReference type="ChEBI" id="CHEBI:57822"/>
        <dbReference type="ChEBI" id="CHEBI:456216"/>
        <dbReference type="EC" id="6.3.2.4"/>
    </reaction>
</comment>
<evidence type="ECO:0000256" key="3">
    <source>
        <dbReference type="ARBA" id="ARBA00022598"/>
    </source>
</evidence>
<dbReference type="GO" id="GO:0046872">
    <property type="term" value="F:metal ion binding"/>
    <property type="evidence" value="ECO:0007669"/>
    <property type="project" value="UniProtKB-KW"/>
</dbReference>
<dbReference type="InterPro" id="IPR000291">
    <property type="entry name" value="D-Ala_lig_Van_CS"/>
</dbReference>
<dbReference type="HAMAP" id="MF_00047">
    <property type="entry name" value="Dala_Dala_lig"/>
    <property type="match status" value="1"/>
</dbReference>
<feature type="binding site" evidence="14">
    <location>
        <position position="323"/>
    </location>
    <ligand>
        <name>Mg(2+)</name>
        <dbReference type="ChEBI" id="CHEBI:18420"/>
        <label>1</label>
    </ligand>
</feature>
<comment type="similarity">
    <text evidence="2 12">Belongs to the D-alanine--D-alanine ligase family.</text>
</comment>
<dbReference type="PROSITE" id="PS50975">
    <property type="entry name" value="ATP_GRASP"/>
    <property type="match status" value="1"/>
</dbReference>
<evidence type="ECO:0000313" key="17">
    <source>
        <dbReference type="EMBL" id="KGJ52235.1"/>
    </source>
</evidence>
<reference evidence="17 18" key="1">
    <citation type="submission" date="2014-08" db="EMBL/GenBank/DDBJ databases">
        <title>Clostridium innocuum, an unnegligible vancomycin-resistant pathogen causing extra-intestinal infections.</title>
        <authorList>
            <person name="Feng Y."/>
            <person name="Chiu C.-H."/>
        </authorList>
    </citation>
    <scope>NUCLEOTIDE SEQUENCE [LARGE SCALE GENOMIC DNA]</scope>
    <source>
        <strain evidence="17 18">AN88</strain>
    </source>
</reference>
<comment type="subcellular location">
    <subcellularLocation>
        <location evidence="12">Cytoplasm</location>
    </subcellularLocation>
</comment>
<dbReference type="GO" id="GO:0005524">
    <property type="term" value="F:ATP binding"/>
    <property type="evidence" value="ECO:0007669"/>
    <property type="project" value="UniProtKB-UniRule"/>
</dbReference>
<dbReference type="EC" id="6.3.2.4" evidence="12"/>
<dbReference type="PROSITE" id="PS00843">
    <property type="entry name" value="DALA_DALA_LIGASE_1"/>
    <property type="match status" value="1"/>
</dbReference>
<dbReference type="AlphaFoldDB" id="A0A099I3F5"/>
<dbReference type="InterPro" id="IPR011095">
    <property type="entry name" value="Dala_Dala_lig_C"/>
</dbReference>
<feature type="binding site" evidence="14">
    <location>
        <position position="323"/>
    </location>
    <ligand>
        <name>Mg(2+)</name>
        <dbReference type="ChEBI" id="CHEBI:18420"/>
        <label>2</label>
    </ligand>
</feature>
<evidence type="ECO:0000256" key="12">
    <source>
        <dbReference type="HAMAP-Rule" id="MF_00047"/>
    </source>
</evidence>
<proteinExistence type="inferred from homology"/>
<dbReference type="EMBL" id="JQIF01000078">
    <property type="protein sequence ID" value="KGJ52235.1"/>
    <property type="molecule type" value="Genomic_DNA"/>
</dbReference>
<keyword evidence="3 12" id="KW-0436">Ligase</keyword>
<comment type="function">
    <text evidence="12">Cell wall formation.</text>
</comment>
<feature type="binding site" evidence="14">
    <location>
        <position position="325"/>
    </location>
    <ligand>
        <name>Mg(2+)</name>
        <dbReference type="ChEBI" id="CHEBI:18420"/>
        <label>2</label>
    </ligand>
</feature>
<evidence type="ECO:0000256" key="15">
    <source>
        <dbReference type="PROSITE-ProRule" id="PRU00409"/>
    </source>
</evidence>
<dbReference type="InterPro" id="IPR011127">
    <property type="entry name" value="Dala_Dala_lig_N"/>
</dbReference>
<evidence type="ECO:0000256" key="4">
    <source>
        <dbReference type="ARBA" id="ARBA00022723"/>
    </source>
</evidence>
<evidence type="ECO:0000259" key="16">
    <source>
        <dbReference type="PROSITE" id="PS50975"/>
    </source>
</evidence>
<name>A0A099I3F5_CLOIN</name>
<comment type="cofactor">
    <cofactor evidence="14">
        <name>Mg(2+)</name>
        <dbReference type="ChEBI" id="CHEBI:18420"/>
    </cofactor>
    <cofactor evidence="14">
        <name>Mn(2+)</name>
        <dbReference type="ChEBI" id="CHEBI:29035"/>
    </cofactor>
    <text evidence="14">Binds 2 magnesium or manganese ions per subunit.</text>
</comment>
<keyword evidence="4 14" id="KW-0479">Metal-binding</keyword>
<gene>
    <name evidence="12" type="primary">ddl</name>
    <name evidence="17" type="ORF">CIAN88_16455</name>
</gene>
<evidence type="ECO:0000256" key="10">
    <source>
        <dbReference type="ARBA" id="ARBA00023211"/>
    </source>
</evidence>
<dbReference type="UniPathway" id="UPA00219"/>
<dbReference type="Gene3D" id="3.30.1490.20">
    <property type="entry name" value="ATP-grasp fold, A domain"/>
    <property type="match status" value="1"/>
</dbReference>
<evidence type="ECO:0000256" key="11">
    <source>
        <dbReference type="ARBA" id="ARBA00023316"/>
    </source>
</evidence>
<dbReference type="InterPro" id="IPR011761">
    <property type="entry name" value="ATP-grasp"/>
</dbReference>
<protein>
    <recommendedName>
        <fullName evidence="12">D-alanine--D-alanine ligase</fullName>
        <ecNumber evidence="12">6.3.2.4</ecNumber>
    </recommendedName>
    <alternativeName>
        <fullName evidence="12">D-Ala-D-Ala ligase</fullName>
    </alternativeName>
    <alternativeName>
        <fullName evidence="12">D-alanylalanine synthetase</fullName>
    </alternativeName>
</protein>
<dbReference type="PROSITE" id="PS00844">
    <property type="entry name" value="DALA_DALA_LIGASE_2"/>
    <property type="match status" value="1"/>
</dbReference>
<dbReference type="Gene3D" id="3.30.470.20">
    <property type="entry name" value="ATP-grasp fold, B domain"/>
    <property type="match status" value="1"/>
</dbReference>
<evidence type="ECO:0000256" key="14">
    <source>
        <dbReference type="PIRSR" id="PIRSR039102-3"/>
    </source>
</evidence>
<evidence type="ECO:0000256" key="2">
    <source>
        <dbReference type="ARBA" id="ARBA00010871"/>
    </source>
</evidence>
<evidence type="ECO:0000256" key="8">
    <source>
        <dbReference type="ARBA" id="ARBA00022960"/>
    </source>
</evidence>
<evidence type="ECO:0000256" key="7">
    <source>
        <dbReference type="ARBA" id="ARBA00022842"/>
    </source>
</evidence>
<keyword evidence="8 12" id="KW-0133">Cell shape</keyword>
<comment type="caution">
    <text evidence="17">The sequence shown here is derived from an EMBL/GenBank/DDBJ whole genome shotgun (WGS) entry which is preliminary data.</text>
</comment>
<dbReference type="PIRSF" id="PIRSF039102">
    <property type="entry name" value="Ddl/VanB"/>
    <property type="match status" value="1"/>
</dbReference>
<dbReference type="GO" id="GO:0005829">
    <property type="term" value="C:cytosol"/>
    <property type="evidence" value="ECO:0007669"/>
    <property type="project" value="TreeGrafter"/>
</dbReference>
<dbReference type="NCBIfam" id="TIGR01205">
    <property type="entry name" value="D_ala_D_alaTIGR"/>
    <property type="match status" value="1"/>
</dbReference>
<feature type="active site" evidence="13">
    <location>
        <position position="330"/>
    </location>
</feature>
<evidence type="ECO:0000256" key="5">
    <source>
        <dbReference type="ARBA" id="ARBA00022741"/>
    </source>
</evidence>
<sequence length="384" mass="43340">MKLKIAVAFGGRSVEHEISVLSAQQVMAALDEERYEILPLYIAKDGRMFCEEELRELETFQHIEEFIADHTSVALIRRDAHTYLIPSRHKLFARDKEVDLVFPVLHGTNGEDGTFQGYLKTIGIPYVGCSVLAGAIGQDKVIMKQVLQDSGLSVVPWFFWTLHQPMEQSFFKKAQRLGYPLIIKPANLGSSVGIAVAHNDVELHKSMIEAFQYDHKVVIEKVIEPLREINASVLGDEDGCRCSTLEEVVKQDEILSYDNKYSGQGKSKGMLSTSRKLPAELSDEQAEEVRTMAMDAFRALNAAGVVRIDFLMHADSSALYVNEINTIPGSLSFYLWEKEGLSFPALLDELISLALQRVRREQKMIFSYDTNILRDYKGRGKLMK</sequence>
<dbReference type="InterPro" id="IPR016185">
    <property type="entry name" value="PreATP-grasp_dom_sf"/>
</dbReference>
<dbReference type="GO" id="GO:0008716">
    <property type="term" value="F:D-alanine-D-alanine ligase activity"/>
    <property type="evidence" value="ECO:0007669"/>
    <property type="project" value="UniProtKB-UniRule"/>
</dbReference>
<dbReference type="GO" id="GO:0071555">
    <property type="term" value="P:cell wall organization"/>
    <property type="evidence" value="ECO:0007669"/>
    <property type="project" value="UniProtKB-KW"/>
</dbReference>
<dbReference type="SUPFAM" id="SSF52440">
    <property type="entry name" value="PreATP-grasp domain"/>
    <property type="match status" value="1"/>
</dbReference>